<keyword evidence="6 13" id="KW-0418">Kinase</keyword>
<dbReference type="AlphaFoldDB" id="A0AAE3LJ33"/>
<evidence type="ECO:0000256" key="6">
    <source>
        <dbReference type="ARBA" id="ARBA00022777"/>
    </source>
</evidence>
<evidence type="ECO:0000256" key="7">
    <source>
        <dbReference type="ARBA" id="ARBA00022840"/>
    </source>
</evidence>
<keyword evidence="10" id="KW-0594">Phospholipid biosynthesis</keyword>
<evidence type="ECO:0000256" key="1">
    <source>
        <dbReference type="ARBA" id="ARBA00001946"/>
    </source>
</evidence>
<dbReference type="InterPro" id="IPR005218">
    <property type="entry name" value="Diacylglycerol/lipid_kinase"/>
</dbReference>
<keyword evidence="5" id="KW-0547">Nucleotide-binding</keyword>
<dbReference type="SUPFAM" id="SSF111331">
    <property type="entry name" value="NAD kinase/diacylglycerol kinase-like"/>
    <property type="match status" value="1"/>
</dbReference>
<dbReference type="InterPro" id="IPR001206">
    <property type="entry name" value="Diacylglycerol_kinase_cat_dom"/>
</dbReference>
<keyword evidence="3" id="KW-0808">Transferase</keyword>
<keyword evidence="4" id="KW-0479">Metal-binding</keyword>
<evidence type="ECO:0000259" key="12">
    <source>
        <dbReference type="PROSITE" id="PS50146"/>
    </source>
</evidence>
<comment type="cofactor">
    <cofactor evidence="1">
        <name>Mg(2+)</name>
        <dbReference type="ChEBI" id="CHEBI:18420"/>
    </cofactor>
</comment>
<dbReference type="InterPro" id="IPR045540">
    <property type="entry name" value="YegS/DAGK_C"/>
</dbReference>
<comment type="caution">
    <text evidence="13">The sequence shown here is derived from an EMBL/GenBank/DDBJ whole genome shotgun (WGS) entry which is preliminary data.</text>
</comment>
<dbReference type="Gene3D" id="3.40.50.10330">
    <property type="entry name" value="Probable inorganic polyphosphate/atp-NAD kinase, domain 1"/>
    <property type="match status" value="1"/>
</dbReference>
<evidence type="ECO:0000313" key="14">
    <source>
        <dbReference type="Proteomes" id="UP001209317"/>
    </source>
</evidence>
<dbReference type="SMART" id="SM00046">
    <property type="entry name" value="DAGKc"/>
    <property type="match status" value="1"/>
</dbReference>
<evidence type="ECO:0000256" key="9">
    <source>
        <dbReference type="ARBA" id="ARBA00023098"/>
    </source>
</evidence>
<dbReference type="PANTHER" id="PTHR12358">
    <property type="entry name" value="SPHINGOSINE KINASE"/>
    <property type="match status" value="1"/>
</dbReference>
<protein>
    <submittedName>
        <fullName evidence="13">YegS/Rv2252/BmrU family lipid kinase</fullName>
    </submittedName>
</protein>
<dbReference type="Pfam" id="PF00781">
    <property type="entry name" value="DAGK_cat"/>
    <property type="match status" value="1"/>
</dbReference>
<sequence>MQETSIHKSAAKLHEPVADLKDRKIVYLINPISGNKNKKTLVNLVEKYSNEHGLYCEMFETSKKGDYVHLQEKIRQERITDVVVVGGDGSVNQALAALHGEDVVFGIIPYGSGNGLARAAGIPTKPKLAFDLVLQGRWKYADAFMVNEHYGCMLTGLGFDAQIAHEFAKSSQRGLITYTQQSILNFFKAHPYQFEVEIDGFSFFTEAYFISIANGNQFGNNFTIAPQASLDDGLLDIVIVQKMSKAKLPFAVLKQIRGNNELEQFVSSVSSKNILYFQKPSVKIKNIKHAPIHIDGDPCESCRDINIKVLKDNFKLIY</sequence>
<evidence type="ECO:0000313" key="13">
    <source>
        <dbReference type="EMBL" id="MCU7693252.1"/>
    </source>
</evidence>
<evidence type="ECO:0000256" key="5">
    <source>
        <dbReference type="ARBA" id="ARBA00022741"/>
    </source>
</evidence>
<dbReference type="GO" id="GO:0016301">
    <property type="term" value="F:kinase activity"/>
    <property type="evidence" value="ECO:0007669"/>
    <property type="project" value="UniProtKB-KW"/>
</dbReference>
<evidence type="ECO:0000256" key="10">
    <source>
        <dbReference type="ARBA" id="ARBA00023209"/>
    </source>
</evidence>
<dbReference type="Gene3D" id="2.60.200.40">
    <property type="match status" value="1"/>
</dbReference>
<proteinExistence type="predicted"/>
<dbReference type="NCBIfam" id="TIGR00147">
    <property type="entry name" value="YegS/Rv2252/BmrU family lipid kinase"/>
    <property type="match status" value="1"/>
</dbReference>
<accession>A0AAE3LJ33</accession>
<evidence type="ECO:0000256" key="4">
    <source>
        <dbReference type="ARBA" id="ARBA00022723"/>
    </source>
</evidence>
<keyword evidence="14" id="KW-1185">Reference proteome</keyword>
<name>A0AAE3LJ33_9BACT</name>
<feature type="domain" description="DAGKc" evidence="12">
    <location>
        <begin position="20"/>
        <end position="149"/>
    </location>
</feature>
<dbReference type="Pfam" id="PF19279">
    <property type="entry name" value="YegS_C"/>
    <property type="match status" value="1"/>
</dbReference>
<keyword evidence="2" id="KW-0444">Lipid biosynthesis</keyword>
<dbReference type="EMBL" id="JAOTPL010000002">
    <property type="protein sequence ID" value="MCU7693252.1"/>
    <property type="molecule type" value="Genomic_DNA"/>
</dbReference>
<reference evidence="13" key="1">
    <citation type="submission" date="2022-10" db="EMBL/GenBank/DDBJ databases">
        <authorList>
            <person name="Kim H.S."/>
            <person name="Kim J.-S."/>
            <person name="Suh M.K."/>
            <person name="Eom M.K."/>
            <person name="Lee J.-S."/>
        </authorList>
    </citation>
    <scope>NUCLEOTIDE SEQUENCE</scope>
    <source>
        <strain evidence="13">LIP-5</strain>
    </source>
</reference>
<dbReference type="PANTHER" id="PTHR12358:SF106">
    <property type="entry name" value="LIPID KINASE YEGS"/>
    <property type="match status" value="1"/>
</dbReference>
<keyword evidence="7" id="KW-0067">ATP-binding</keyword>
<dbReference type="InterPro" id="IPR050187">
    <property type="entry name" value="Lipid_Phosphate_FormReg"/>
</dbReference>
<dbReference type="Proteomes" id="UP001209317">
    <property type="component" value="Unassembled WGS sequence"/>
</dbReference>
<dbReference type="GO" id="GO:0005524">
    <property type="term" value="F:ATP binding"/>
    <property type="evidence" value="ECO:0007669"/>
    <property type="project" value="UniProtKB-KW"/>
</dbReference>
<dbReference type="GO" id="GO:0008654">
    <property type="term" value="P:phospholipid biosynthetic process"/>
    <property type="evidence" value="ECO:0007669"/>
    <property type="project" value="UniProtKB-KW"/>
</dbReference>
<gene>
    <name evidence="13" type="ORF">OD355_01835</name>
</gene>
<evidence type="ECO:0000256" key="11">
    <source>
        <dbReference type="ARBA" id="ARBA00023264"/>
    </source>
</evidence>
<evidence type="ECO:0000256" key="2">
    <source>
        <dbReference type="ARBA" id="ARBA00022516"/>
    </source>
</evidence>
<organism evidence="13 14">
    <name type="scientific">Haoranjiania flava</name>
    <dbReference type="NCBI Taxonomy" id="1856322"/>
    <lineage>
        <taxon>Bacteria</taxon>
        <taxon>Pseudomonadati</taxon>
        <taxon>Bacteroidota</taxon>
        <taxon>Chitinophagia</taxon>
        <taxon>Chitinophagales</taxon>
        <taxon>Chitinophagaceae</taxon>
        <taxon>Haoranjiania</taxon>
    </lineage>
</organism>
<dbReference type="PROSITE" id="PS50146">
    <property type="entry name" value="DAGK"/>
    <property type="match status" value="1"/>
</dbReference>
<dbReference type="RefSeq" id="WP_263036740.1">
    <property type="nucleotide sequence ID" value="NZ_JAOTPL010000002.1"/>
</dbReference>
<keyword evidence="9" id="KW-0443">Lipid metabolism</keyword>
<evidence type="ECO:0000256" key="8">
    <source>
        <dbReference type="ARBA" id="ARBA00022842"/>
    </source>
</evidence>
<keyword evidence="11" id="KW-1208">Phospholipid metabolism</keyword>
<dbReference type="InterPro" id="IPR016064">
    <property type="entry name" value="NAD/diacylglycerol_kinase_sf"/>
</dbReference>
<keyword evidence="8" id="KW-0460">Magnesium</keyword>
<evidence type="ECO:0000256" key="3">
    <source>
        <dbReference type="ARBA" id="ARBA00022679"/>
    </source>
</evidence>
<dbReference type="InterPro" id="IPR017438">
    <property type="entry name" value="ATP-NAD_kinase_N"/>
</dbReference>
<dbReference type="GO" id="GO:0005886">
    <property type="term" value="C:plasma membrane"/>
    <property type="evidence" value="ECO:0007669"/>
    <property type="project" value="TreeGrafter"/>
</dbReference>
<dbReference type="GO" id="GO:0046872">
    <property type="term" value="F:metal ion binding"/>
    <property type="evidence" value="ECO:0007669"/>
    <property type="project" value="UniProtKB-KW"/>
</dbReference>